<dbReference type="PANTHER" id="PTHR33067">
    <property type="entry name" value="RNA-DIRECTED DNA POLYMERASE-RELATED"/>
    <property type="match status" value="1"/>
</dbReference>
<dbReference type="CDD" id="cd00303">
    <property type="entry name" value="retropepsin_like"/>
    <property type="match status" value="1"/>
</dbReference>
<evidence type="ECO:0000313" key="1">
    <source>
        <dbReference type="EMBL" id="MCI31954.1"/>
    </source>
</evidence>
<evidence type="ECO:0008006" key="3">
    <source>
        <dbReference type="Google" id="ProtNLM"/>
    </source>
</evidence>
<comment type="caution">
    <text evidence="1">The sequence shown here is derived from an EMBL/GenBank/DDBJ whole genome shotgun (WGS) entry which is preliminary data.</text>
</comment>
<dbReference type="Proteomes" id="UP000265520">
    <property type="component" value="Unassembled WGS sequence"/>
</dbReference>
<dbReference type="AlphaFoldDB" id="A0A392R782"/>
<dbReference type="Pfam" id="PF13650">
    <property type="entry name" value="Asp_protease_2"/>
    <property type="match status" value="1"/>
</dbReference>
<protein>
    <recommendedName>
        <fullName evidence="3">Aspartic peptidase DDI1-type domain-containing protein</fullName>
    </recommendedName>
</protein>
<dbReference type="PANTHER" id="PTHR33067:SF35">
    <property type="entry name" value="ASPARTIC PEPTIDASE DDI1-TYPE DOMAIN-CONTAINING PROTEIN"/>
    <property type="match status" value="1"/>
</dbReference>
<proteinExistence type="predicted"/>
<evidence type="ECO:0000313" key="2">
    <source>
        <dbReference type="Proteomes" id="UP000265520"/>
    </source>
</evidence>
<reference evidence="1 2" key="1">
    <citation type="journal article" date="2018" name="Front. Plant Sci.">
        <title>Red Clover (Trifolium pratense) and Zigzag Clover (T. medium) - A Picture of Genomic Similarities and Differences.</title>
        <authorList>
            <person name="Dluhosova J."/>
            <person name="Istvanek J."/>
            <person name="Nedelnik J."/>
            <person name="Repkova J."/>
        </authorList>
    </citation>
    <scope>NUCLEOTIDE SEQUENCE [LARGE SCALE GENOMIC DNA]</scope>
    <source>
        <strain evidence="2">cv. 10/8</strain>
        <tissue evidence="1">Leaf</tissue>
    </source>
</reference>
<keyword evidence="2" id="KW-1185">Reference proteome</keyword>
<name>A0A392R782_9FABA</name>
<accession>A0A392R782</accession>
<sequence>VTLPVTIGNVNVRKALIDLGSSINLIPVSVIKRIGGLEITRTRMTFQLADKSITRPSGMAEDVLVKVDKFMFPIDFVVMYIEEDDDVPLILRRPFMKTDV</sequence>
<feature type="non-terminal residue" evidence="1">
    <location>
        <position position="1"/>
    </location>
</feature>
<dbReference type="Gene3D" id="2.40.70.10">
    <property type="entry name" value="Acid Proteases"/>
    <property type="match status" value="1"/>
</dbReference>
<dbReference type="InterPro" id="IPR021109">
    <property type="entry name" value="Peptidase_aspartic_dom_sf"/>
</dbReference>
<organism evidence="1 2">
    <name type="scientific">Trifolium medium</name>
    <dbReference type="NCBI Taxonomy" id="97028"/>
    <lineage>
        <taxon>Eukaryota</taxon>
        <taxon>Viridiplantae</taxon>
        <taxon>Streptophyta</taxon>
        <taxon>Embryophyta</taxon>
        <taxon>Tracheophyta</taxon>
        <taxon>Spermatophyta</taxon>
        <taxon>Magnoliopsida</taxon>
        <taxon>eudicotyledons</taxon>
        <taxon>Gunneridae</taxon>
        <taxon>Pentapetalae</taxon>
        <taxon>rosids</taxon>
        <taxon>fabids</taxon>
        <taxon>Fabales</taxon>
        <taxon>Fabaceae</taxon>
        <taxon>Papilionoideae</taxon>
        <taxon>50 kb inversion clade</taxon>
        <taxon>NPAAA clade</taxon>
        <taxon>Hologalegina</taxon>
        <taxon>IRL clade</taxon>
        <taxon>Trifolieae</taxon>
        <taxon>Trifolium</taxon>
    </lineage>
</organism>
<dbReference type="EMBL" id="LXQA010191456">
    <property type="protein sequence ID" value="MCI31954.1"/>
    <property type="molecule type" value="Genomic_DNA"/>
</dbReference>